<dbReference type="RefSeq" id="WP_397558168.1">
    <property type="nucleotide sequence ID" value="NZ_JBIQWL010000012.1"/>
</dbReference>
<gene>
    <name evidence="2" type="ORF">ACH3VR_20390</name>
</gene>
<evidence type="ECO:0000313" key="2">
    <source>
        <dbReference type="EMBL" id="MFH8252737.1"/>
    </source>
</evidence>
<feature type="domain" description="DUF7882" evidence="1">
    <location>
        <begin position="1"/>
        <end position="94"/>
    </location>
</feature>
<evidence type="ECO:0000259" key="1">
    <source>
        <dbReference type="Pfam" id="PF25355"/>
    </source>
</evidence>
<name>A0ABW7QE78_9MICO</name>
<dbReference type="InterPro" id="IPR057204">
    <property type="entry name" value="DUF7882"/>
</dbReference>
<dbReference type="Pfam" id="PF25355">
    <property type="entry name" value="DUF7882"/>
    <property type="match status" value="1"/>
</dbReference>
<proteinExistence type="predicted"/>
<sequence length="108" mass="12041">MGYLYYGSETSPTQVPDRTLAYVKVVATTKLRRGESFTLTWRHPDGSPEGRTSIWLQPAIPLKFVFESAESEPLEPERLRTMADAANSSNGLVIDWEDEPKRLAAVAA</sequence>
<protein>
    <recommendedName>
        <fullName evidence="1">DUF7882 domain-containing protein</fullName>
    </recommendedName>
</protein>
<evidence type="ECO:0000313" key="3">
    <source>
        <dbReference type="Proteomes" id="UP001610861"/>
    </source>
</evidence>
<organism evidence="2 3">
    <name type="scientific">Microbacterium alkaliflavum</name>
    <dbReference type="NCBI Taxonomy" id="3248839"/>
    <lineage>
        <taxon>Bacteria</taxon>
        <taxon>Bacillati</taxon>
        <taxon>Actinomycetota</taxon>
        <taxon>Actinomycetes</taxon>
        <taxon>Micrococcales</taxon>
        <taxon>Microbacteriaceae</taxon>
        <taxon>Microbacterium</taxon>
    </lineage>
</organism>
<accession>A0ABW7QE78</accession>
<dbReference type="Proteomes" id="UP001610861">
    <property type="component" value="Unassembled WGS sequence"/>
</dbReference>
<reference evidence="2 3" key="1">
    <citation type="submission" date="2024-09" db="EMBL/GenBank/DDBJ databases">
        <authorList>
            <person name="Pan X."/>
        </authorList>
    </citation>
    <scope>NUCLEOTIDE SEQUENCE [LARGE SCALE GENOMIC DNA]</scope>
    <source>
        <strain evidence="2 3">B2969</strain>
    </source>
</reference>
<comment type="caution">
    <text evidence="2">The sequence shown here is derived from an EMBL/GenBank/DDBJ whole genome shotgun (WGS) entry which is preliminary data.</text>
</comment>
<dbReference type="EMBL" id="JBIQWL010000012">
    <property type="protein sequence ID" value="MFH8252737.1"/>
    <property type="molecule type" value="Genomic_DNA"/>
</dbReference>
<keyword evidence="3" id="KW-1185">Reference proteome</keyword>